<keyword evidence="1" id="KW-0812">Transmembrane</keyword>
<dbReference type="EMBL" id="AP025314">
    <property type="protein sequence ID" value="BDD11168.1"/>
    <property type="molecule type" value="Genomic_DNA"/>
</dbReference>
<evidence type="ECO:0008006" key="4">
    <source>
        <dbReference type="Google" id="ProtNLM"/>
    </source>
</evidence>
<keyword evidence="1" id="KW-0472">Membrane</keyword>
<keyword evidence="1" id="KW-1133">Transmembrane helix</keyword>
<organism evidence="2 3">
    <name type="scientific">Fulvitalea axinellae</name>
    <dbReference type="NCBI Taxonomy" id="1182444"/>
    <lineage>
        <taxon>Bacteria</taxon>
        <taxon>Pseudomonadati</taxon>
        <taxon>Bacteroidota</taxon>
        <taxon>Cytophagia</taxon>
        <taxon>Cytophagales</taxon>
        <taxon>Persicobacteraceae</taxon>
        <taxon>Fulvitalea</taxon>
    </lineage>
</organism>
<protein>
    <recommendedName>
        <fullName evidence="4">Auto-transporter adhesin head GIN domain-containing protein</fullName>
    </recommendedName>
</protein>
<evidence type="ECO:0000313" key="3">
    <source>
        <dbReference type="Proteomes" id="UP001348817"/>
    </source>
</evidence>
<feature type="transmembrane region" description="Helical" evidence="1">
    <location>
        <begin position="7"/>
        <end position="28"/>
    </location>
</feature>
<proteinExistence type="predicted"/>
<accession>A0AAU9D594</accession>
<evidence type="ECO:0000256" key="1">
    <source>
        <dbReference type="SAM" id="Phobius"/>
    </source>
</evidence>
<evidence type="ECO:0000313" key="2">
    <source>
        <dbReference type="EMBL" id="BDD11168.1"/>
    </source>
</evidence>
<dbReference type="Proteomes" id="UP001348817">
    <property type="component" value="Chromosome"/>
</dbReference>
<reference evidence="2 3" key="1">
    <citation type="submission" date="2021-12" db="EMBL/GenBank/DDBJ databases">
        <title>Genome sequencing of bacteria with rrn-lacking chromosome and rrn-plasmid.</title>
        <authorList>
            <person name="Anda M."/>
            <person name="Iwasaki W."/>
        </authorList>
    </citation>
    <scope>NUCLEOTIDE SEQUENCE [LARGE SCALE GENOMIC DNA]</scope>
    <source>
        <strain evidence="2 3">DSM 100852</strain>
    </source>
</reference>
<dbReference type="KEGG" id="fax:FUAX_36000"/>
<name>A0AAU9D594_9BACT</name>
<sequence>MKTSNKLILYFIGALFVYFFAGYTELIIKGEKKTKASLYAQIFRHQTKDKHLKVIRIEGNKSPIEIYTKNSDNEFISQIHYEHKNEFLARKYFSQTVQGDTITLKFTSNSPLDIAKFVIPKGYGIREIIAIDSQIKLHASLSKELKITLKNAKATAGINDLYWTSLSIDAVSSSIDFEQSDISTLRYNLADATLNLKASDIKSEKGTLDNTSKLFW</sequence>
<gene>
    <name evidence="2" type="ORF">FUAX_36000</name>
</gene>
<dbReference type="RefSeq" id="WP_338392681.1">
    <property type="nucleotide sequence ID" value="NZ_AP025314.1"/>
</dbReference>
<keyword evidence="3" id="KW-1185">Reference proteome</keyword>
<dbReference type="AlphaFoldDB" id="A0AAU9D594"/>